<keyword evidence="4" id="KW-0833">Ubl conjugation pathway</keyword>
<keyword evidence="6" id="KW-0788">Thiol protease</keyword>
<organism evidence="10 11">
    <name type="scientific">Moniliophthora roreri (strain MCA 2997)</name>
    <name type="common">Cocoa frosty pod rot fungus</name>
    <name type="synonym">Crinipellis roreri</name>
    <dbReference type="NCBI Taxonomy" id="1381753"/>
    <lineage>
        <taxon>Eukaryota</taxon>
        <taxon>Fungi</taxon>
        <taxon>Dikarya</taxon>
        <taxon>Basidiomycota</taxon>
        <taxon>Agaricomycotina</taxon>
        <taxon>Agaricomycetes</taxon>
        <taxon>Agaricomycetidae</taxon>
        <taxon>Agaricales</taxon>
        <taxon>Marasmiineae</taxon>
        <taxon>Marasmiaceae</taxon>
        <taxon>Moniliophthora</taxon>
    </lineage>
</organism>
<keyword evidence="11" id="KW-1185">Reference proteome</keyword>
<name>V2WHM8_MONRO</name>
<evidence type="ECO:0000259" key="8">
    <source>
        <dbReference type="Pfam" id="PF12359"/>
    </source>
</evidence>
<protein>
    <recommendedName>
        <fullName evidence="2">ubiquitinyl hydrolase 1</fullName>
        <ecNumber evidence="2">3.4.19.12</ecNumber>
    </recommendedName>
</protein>
<dbReference type="SUPFAM" id="SSF52540">
    <property type="entry name" value="P-loop containing nucleoside triphosphate hydrolases"/>
    <property type="match status" value="1"/>
</dbReference>
<evidence type="ECO:0000259" key="9">
    <source>
        <dbReference type="Pfam" id="PF20255"/>
    </source>
</evidence>
<dbReference type="Pfam" id="PF12359">
    <property type="entry name" value="DUF3645"/>
    <property type="match status" value="1"/>
</dbReference>
<dbReference type="PANTHER" id="PTHR13367">
    <property type="entry name" value="UBIQUITIN THIOESTERASE"/>
    <property type="match status" value="1"/>
</dbReference>
<evidence type="ECO:0000313" key="11">
    <source>
        <dbReference type="Proteomes" id="UP000017559"/>
    </source>
</evidence>
<evidence type="ECO:0000256" key="1">
    <source>
        <dbReference type="ARBA" id="ARBA00000707"/>
    </source>
</evidence>
<keyword evidence="5" id="KW-0378">Hydrolase</keyword>
<dbReference type="InterPro" id="IPR022105">
    <property type="entry name" value="DUF3645"/>
</dbReference>
<dbReference type="OrthoDB" id="3182339at2759"/>
<reference evidence="10 11" key="1">
    <citation type="journal article" date="2014" name="BMC Genomics">
        <title>Genome and secretome analysis of the hemibiotrophic fungal pathogen, Moniliophthora roreri, which causes frosty pod rot disease of cacao: mechanisms of the biotrophic and necrotrophic phases.</title>
        <authorList>
            <person name="Meinhardt L.W."/>
            <person name="Costa G.G.L."/>
            <person name="Thomazella D.P.T."/>
            <person name="Teixeira P.J.P.L."/>
            <person name="Carazzolle M.F."/>
            <person name="Schuster S.C."/>
            <person name="Carlson J.E."/>
            <person name="Guiltinan M.J."/>
            <person name="Mieczkowski P."/>
            <person name="Farmer A."/>
            <person name="Ramaraj T."/>
            <person name="Crozier J."/>
            <person name="Davis R.E."/>
            <person name="Shao J."/>
            <person name="Melnick R.L."/>
            <person name="Pereira G.A.G."/>
            <person name="Bailey B.A."/>
        </authorList>
    </citation>
    <scope>NUCLEOTIDE SEQUENCE [LARGE SCALE GENOMIC DNA]</scope>
    <source>
        <strain evidence="10 11">MCA 2997</strain>
    </source>
</reference>
<dbReference type="EC" id="3.4.19.12" evidence="2"/>
<dbReference type="Proteomes" id="UP000017559">
    <property type="component" value="Unassembled WGS sequence"/>
</dbReference>
<comment type="catalytic activity">
    <reaction evidence="1">
        <text>Thiol-dependent hydrolysis of ester, thioester, amide, peptide and isopeptide bonds formed by the C-terminal Gly of ubiquitin (a 76-residue protein attached to proteins as an intracellular targeting signal).</text>
        <dbReference type="EC" id="3.4.19.12"/>
    </reaction>
</comment>
<proteinExistence type="predicted"/>
<dbReference type="GO" id="GO:0004843">
    <property type="term" value="F:cysteine-type deubiquitinase activity"/>
    <property type="evidence" value="ECO:0007669"/>
    <property type="project" value="UniProtKB-EC"/>
</dbReference>
<evidence type="ECO:0000259" key="7">
    <source>
        <dbReference type="Pfam" id="PF12340"/>
    </source>
</evidence>
<dbReference type="InterPro" id="IPR022099">
    <property type="entry name" value="DUF3638"/>
</dbReference>
<evidence type="ECO:0000313" key="10">
    <source>
        <dbReference type="EMBL" id="ESK86353.1"/>
    </source>
</evidence>
<dbReference type="STRING" id="1381753.V2WHM8"/>
<dbReference type="HOGENOM" id="CLU_000211_1_0_1"/>
<evidence type="ECO:0000256" key="5">
    <source>
        <dbReference type="ARBA" id="ARBA00022801"/>
    </source>
</evidence>
<evidence type="ECO:0000256" key="2">
    <source>
        <dbReference type="ARBA" id="ARBA00012759"/>
    </source>
</evidence>
<dbReference type="InterPro" id="IPR027417">
    <property type="entry name" value="P-loop_NTPase"/>
</dbReference>
<keyword evidence="3" id="KW-0645">Protease</keyword>
<evidence type="ECO:0000256" key="6">
    <source>
        <dbReference type="ARBA" id="ARBA00022807"/>
    </source>
</evidence>
<feature type="domain" description="DUF3645" evidence="8">
    <location>
        <begin position="2434"/>
        <end position="2466"/>
    </location>
</feature>
<evidence type="ECO:0000256" key="3">
    <source>
        <dbReference type="ARBA" id="ARBA00022670"/>
    </source>
</evidence>
<feature type="domain" description="DUF6606" evidence="9">
    <location>
        <begin position="12"/>
        <end position="276"/>
    </location>
</feature>
<dbReference type="PANTHER" id="PTHR13367:SF34">
    <property type="match status" value="1"/>
</dbReference>
<evidence type="ECO:0000256" key="4">
    <source>
        <dbReference type="ARBA" id="ARBA00022786"/>
    </source>
</evidence>
<dbReference type="GO" id="GO:0006508">
    <property type="term" value="P:proteolysis"/>
    <property type="evidence" value="ECO:0007669"/>
    <property type="project" value="UniProtKB-KW"/>
</dbReference>
<dbReference type="InterPro" id="IPR046541">
    <property type="entry name" value="DUF6606"/>
</dbReference>
<feature type="domain" description="DUF3638" evidence="7">
    <location>
        <begin position="2091"/>
        <end position="2315"/>
    </location>
</feature>
<dbReference type="KEGG" id="mrr:Moror_5020"/>
<dbReference type="InterPro" id="IPR051346">
    <property type="entry name" value="OTU_Deubiquitinase"/>
</dbReference>
<dbReference type="Pfam" id="PF12340">
    <property type="entry name" value="DUF3638"/>
    <property type="match status" value="1"/>
</dbReference>
<sequence>MAHNADRLRYAINHVFLPPKLPQEFDQTGEKDHVISKIVFDSLKVFRGHLPTEETLKWTSTGNMIENYRNLQKSDVINTSDVTKALKKLHIGQTLALFMRAQNAGIILRRSREHITSETFEVSPPSSEVINTTGRLICSYPGPAVQFSTTAWDSDYFKLEFASVFAQLNNEHFDEDAERDRRTSLDVEGSDTIDPKYITSMLGGTLRGLGGKAADVTRISKRIGDEALGKGKQTPWRRSGAWLVLRVAMQTTLMRQDPTHTMYKSFMAFLHAYILELALKAELDSDLLHIMRVKTSRRLAKLSENHAVRSFVQDYIQSICARMKSVLEKRWISIQSLDVTPRSVISDGWAPMALQVDLDTIMRLNNSTMYITTALSPDAPQPTDLPAFTPSEQPRLRDDDFGKATAHKLQVGFARDPLTTLADFEALVARGSLETWLALRLGNVSVDVDDGSAKHLWDLIRIYYSCANKYYAANPEEHSLMVLTILELWVAIDKLACAAHPLMENYSPEVPLDRSVDYPKALLRHLLLRKAFDLERLKRVDSYIRVRHKNATDGSVFSDKMSSRSFPIQYYNTCPEMQELRTKIEVDAQRARDSVVRELREKMAERRKLLDRMAATDHRHNEDEAEWGFTGRGRKRQKTLLRYPECPKCKLEVKLSALRARKHEWPLPEEEAEIKRVVFELQVPKTFALWRAATAVLLFDLGTPPKEKQEFEGSKPSVLLSSGHADLSEYCDPADDDTSVITLASSSGSNLQFGNTTSLPVTEEEICVSSGMTWRGYDPRNRVWIVPQTGGNIFKEADTKTYGTLSLRSNPPTMYTKAGLSYAISGTRHPPNRVLADQSDCPSEMSLHEYIAYGLLRSGGGLQWMNLLRELRSTGSGLSWGNEEVGTLISMAIWQVGPFEVVKTQQGTATGELEWHLDLKELEFGLALLYEARSLLERVEGNWKEVVTVRTIILIVSRLLSSSPHAEVTTECIELLRKARMVTWAWLDQLEEKLQDASEEFVKPFQDRVCEMAAVCRSTFDVDDVDEDGTGNGYLPNLLSTAEDICIFACCGILVHDNTPTDLESTKSGVSPDFKRLLRRDQRLAHTVELRLRSLICTRGASNPGRQGLDEAITHIWTAYRPGEQGWTSMKDSNDRWVRCLTAAAGGAGPVQLVNLDLLRGRLLVNGKPLSRLPPEIVKHEVYMRIFGDKKVLDVIPANFRGMEFATRTLVSGYQVFFGMRDEKELVIRARKDDKVLELIPHEYFRGDLPVRLVNDYTHWLDLDSGNIELRPLSGIWESSNCNWIIHFLQVPRVCTNPARMMIDINSSTFQMIAATLAPFEKSEYLTVTCAKSMDAATLSVDLPRYRLSFFRNSNDALESRNFPGMVIDHEDQSIGALYGLRSRLVLRPDDPSLAGARRKVLIPYGEIEIPNYLSDHVEVTIVTKDARLVRFADYVVDTDQGCLTGNASLKSRLYLVYLLAITSHCLPDPLTKHTGTEEALLELHTAACLSFRELGEEEMSLLLQIAKLTPTRFGAPQFSPRHQSITWNTLPSLSQHDGFTRRARHIIECAELQKVFTEDAKLPEKGEEKKDSLPKRNQTLDARAAARNAIYYPSDIASSGHHKVTDKKYTSRDTNLSHEIDAYSVAASVFAGGTSLLLPRTTPLPRLFSRWERIRAPSDTFKLSFNRSWFYVNMADSWLSIYTQCISTSKREKTQYQLLFSLSAMVFAKADYRCYVPSIVLASWDTTSIPQFSPPTIGGYSFDLQRGTEPTQSAITSLVSHTKVAFPDSSSWVIPINANESQEDYYNRRKGHYNGMISRYSTRLRDYFGGRWAGWMNGQTTLAIPPNVERSYFNADSLLDKIRECFRVCNENRLLLEHARQVNEIFELHFDDATTHDIEEYDFQPSAVPVAASYNPVTLHSLLQRDCPPLPERTPELWGDADRFRFTDAPSESDKLSAMLRVMDQSTLPLRKLYAQDLRESHRNLAALSSLPSSASIPYSVDELTAHMESCKERYQNVLQHIVDALAPRSAFEQAAAVAGTWPRLTLRSLLRRLAYPAHSQLTETWKEGLLLLARDVLEYQRAVRLLAYTQQTKKEDFFRELDTQSFDTANAMKHPDWALIQMEGNFMARPLQIKVAEEMIEPSSGKNTVLQLNMGEGKSSVIVPLVAAALANGEKVMRVVVLKPLAGQMFQLLVERLAGLANRRIFYMPFSRKIRVGAEQVAQIQKLYESCMAEGSVWIVQPEHILSLKLMGIDRSIASDTVEDRAVAESLSQLQRWLDQKSRDVLDESDEILHIRYQLIYTVGQQQPLELHLDRWIIIEELYTFVSRHIEGVKARNRNGIDLQPGVSGSFAPVRVIDAKAGRELIENVVSEIFNGRLSSFNVRFLPEAVQDLARQFITSPKVTDEVVVQLKGYCGTGNDWKHLLLLRGLIAHGILLYSLKERQYRVDYGLDLSRSLLAVPYRAKDVPSIRAEFGHPDVALTLTALTYYYQGLTSAQLKLCFEILFKLDNPPLEYESWVDGDTDVPIHLQTLNGVNTDDADQHSNHIVPLFSKRKTVIDFYLSHVVFPKAAKEFPYKLSTSGWDLAESKSGHLTTGFSGTNDNRFLLPTSISQEDPLQQSGTNAKVLTYLLRRENDHYRCAALPNGGRLPVQQFIEYLTEETPENPVQVLLDVGAQMLDLQNKDLAKYWLTLRKDMAAAIFFNDKDEMTVVTQDGAEEPLLSSPFKGQLEQCLVYLDDAHTRGTDLKLPANSRAAVTLGPKVTKDRLIQGCMRMRKLGFGQSVIFFAPDEIDRSIRKSRPAQSQHNGGTRAVPFSKPVHTEDILRWAIYETCRDIMHHLPHWAEQGWDYLRRRKAWDDFASECNIAKTGQDEVMTPDIDKLRKFWVRDEARTLEKMYGVITGPAANGVGGSDLNMREAIYAIPELRERLEMLGVRAIGENDVDEEQEREVNHEIEQETEIERPPKVEQAKHHTSPGLEEFVSTGILPGNGQGEVFRRGFIPMYASLDGVVKRAPSNGQDVWSPGLLVTTDFATTISHKDVVERGNAEYLRPVTWILTSRRYKKNNVLVVISPYEANRLLPKIRDSDNVNLHVYAARVTKDMESVDDLLFYSVPQITSWEVPPANIISQLNLFAGQLYLDSYEVYEKLCSFLGLQTGDLPIMDTTDDTEPYPVQSDGFIRPGAFRTRCGLEGCRFVESPVPFLQELIGLRRKGTGYLPTHLGKMVHGRLLTENDFA</sequence>
<accession>V2WHM8</accession>
<gene>
    <name evidence="10" type="ORF">Moror_5020</name>
</gene>
<comment type="caution">
    <text evidence="10">The sequence shown here is derived from an EMBL/GenBank/DDBJ whole genome shotgun (WGS) entry which is preliminary data.</text>
</comment>
<dbReference type="EMBL" id="AWSO01000944">
    <property type="protein sequence ID" value="ESK86353.1"/>
    <property type="molecule type" value="Genomic_DNA"/>
</dbReference>
<dbReference type="Pfam" id="PF20255">
    <property type="entry name" value="DUF6606"/>
    <property type="match status" value="1"/>
</dbReference>